<feature type="non-terminal residue" evidence="2">
    <location>
        <position position="208"/>
    </location>
</feature>
<reference evidence="2" key="2">
    <citation type="submission" date="2023-05" db="EMBL/GenBank/DDBJ databases">
        <authorList>
            <person name="Fouks B."/>
        </authorList>
    </citation>
    <scope>NUCLEOTIDE SEQUENCE</scope>
    <source>
        <strain evidence="2">Stay&amp;Tobe</strain>
        <tissue evidence="2">Testes</tissue>
    </source>
</reference>
<gene>
    <name evidence="2" type="ORF">L9F63_010107</name>
</gene>
<feature type="non-terminal residue" evidence="2">
    <location>
        <position position="1"/>
    </location>
</feature>
<name>A0AAD8AIS9_DIPPU</name>
<evidence type="ECO:0000313" key="3">
    <source>
        <dbReference type="Proteomes" id="UP001233999"/>
    </source>
</evidence>
<evidence type="ECO:0000256" key="1">
    <source>
        <dbReference type="SAM" id="MobiDB-lite"/>
    </source>
</evidence>
<accession>A0AAD8AIS9</accession>
<dbReference type="EMBL" id="JASPKZ010000812">
    <property type="protein sequence ID" value="KAJ9599416.1"/>
    <property type="molecule type" value="Genomic_DNA"/>
</dbReference>
<feature type="region of interest" description="Disordered" evidence="1">
    <location>
        <begin position="1"/>
        <end position="27"/>
    </location>
</feature>
<comment type="caution">
    <text evidence="2">The sequence shown here is derived from an EMBL/GenBank/DDBJ whole genome shotgun (WGS) entry which is preliminary data.</text>
</comment>
<proteinExistence type="predicted"/>
<protein>
    <submittedName>
        <fullName evidence="2">Uncharacterized protein</fullName>
    </submittedName>
</protein>
<sequence length="208" mass="24214">PNVSKELERFIGPPTEGRRRSGSSDRHNISWQNVGSNTMRYFQFNSCNDCKKCHYFYGHCLLPACLNFYITRAEKVSVSGGLYYSITWQRERERERERWRYKSRSLTTLVHIQKKEPILLSIFLFPLLTSGEEIPITLVRVREHVSTLITNKFWCTGFIYSMVATLKVSGTILFCPGSSLSSFISVLRLTINSDTFYVKQSTFFIDFQ</sequence>
<feature type="compositionally biased region" description="Basic and acidic residues" evidence="1">
    <location>
        <begin position="16"/>
        <end position="27"/>
    </location>
</feature>
<reference evidence="2" key="1">
    <citation type="journal article" date="2023" name="IScience">
        <title>Live-bearing cockroach genome reveals convergent evolutionary mechanisms linked to viviparity in insects and beyond.</title>
        <authorList>
            <person name="Fouks B."/>
            <person name="Harrison M.C."/>
            <person name="Mikhailova A.A."/>
            <person name="Marchal E."/>
            <person name="English S."/>
            <person name="Carruthers M."/>
            <person name="Jennings E.C."/>
            <person name="Chiamaka E.L."/>
            <person name="Frigard R.A."/>
            <person name="Pippel M."/>
            <person name="Attardo G.M."/>
            <person name="Benoit J.B."/>
            <person name="Bornberg-Bauer E."/>
            <person name="Tobe S.S."/>
        </authorList>
    </citation>
    <scope>NUCLEOTIDE SEQUENCE</scope>
    <source>
        <strain evidence="2">Stay&amp;Tobe</strain>
    </source>
</reference>
<dbReference type="AlphaFoldDB" id="A0AAD8AIS9"/>
<dbReference type="Proteomes" id="UP001233999">
    <property type="component" value="Unassembled WGS sequence"/>
</dbReference>
<organism evidence="2 3">
    <name type="scientific">Diploptera punctata</name>
    <name type="common">Pacific beetle cockroach</name>
    <dbReference type="NCBI Taxonomy" id="6984"/>
    <lineage>
        <taxon>Eukaryota</taxon>
        <taxon>Metazoa</taxon>
        <taxon>Ecdysozoa</taxon>
        <taxon>Arthropoda</taxon>
        <taxon>Hexapoda</taxon>
        <taxon>Insecta</taxon>
        <taxon>Pterygota</taxon>
        <taxon>Neoptera</taxon>
        <taxon>Polyneoptera</taxon>
        <taxon>Dictyoptera</taxon>
        <taxon>Blattodea</taxon>
        <taxon>Blaberoidea</taxon>
        <taxon>Blaberidae</taxon>
        <taxon>Diplopterinae</taxon>
        <taxon>Diploptera</taxon>
    </lineage>
</organism>
<keyword evidence="3" id="KW-1185">Reference proteome</keyword>
<evidence type="ECO:0000313" key="2">
    <source>
        <dbReference type="EMBL" id="KAJ9599416.1"/>
    </source>
</evidence>